<evidence type="ECO:0000256" key="3">
    <source>
        <dbReference type="ARBA" id="ARBA00022676"/>
    </source>
</evidence>
<dbReference type="GO" id="GO:0016157">
    <property type="term" value="F:sucrose synthase activity"/>
    <property type="evidence" value="ECO:0007669"/>
    <property type="project" value="UniProtKB-EC"/>
</dbReference>
<keyword evidence="8" id="KW-1185">Reference proteome</keyword>
<comment type="caution">
    <text evidence="7">The sequence shown here is derived from an EMBL/GenBank/DDBJ whole genome shotgun (WGS) entry which is preliminary data.</text>
</comment>
<dbReference type="STRING" id="35608.A0A2U1PCD7"/>
<proteinExistence type="inferred from homology"/>
<evidence type="ECO:0000256" key="2">
    <source>
        <dbReference type="ARBA" id="ARBA00012540"/>
    </source>
</evidence>
<dbReference type="InterPro" id="IPR012820">
    <property type="entry name" value="Sucrose_synthase_pln/cyn"/>
</dbReference>
<dbReference type="GO" id="GO:0005985">
    <property type="term" value="P:sucrose metabolic process"/>
    <property type="evidence" value="ECO:0007669"/>
    <property type="project" value="InterPro"/>
</dbReference>
<keyword evidence="4" id="KW-0808">Transferase</keyword>
<feature type="domain" description="Sucrose synthase first GT-B" evidence="6">
    <location>
        <begin position="106"/>
        <end position="168"/>
    </location>
</feature>
<dbReference type="PANTHER" id="PTHR45839">
    <property type="match status" value="1"/>
</dbReference>
<dbReference type="PANTHER" id="PTHR45839:SF4">
    <property type="entry name" value="SUCROSE SYNTHASE 5"/>
    <property type="match status" value="1"/>
</dbReference>
<evidence type="ECO:0000259" key="6">
    <source>
        <dbReference type="Pfam" id="PF00862"/>
    </source>
</evidence>
<reference evidence="7 8" key="1">
    <citation type="journal article" date="2018" name="Mol. Plant">
        <title>The genome of Artemisia annua provides insight into the evolution of Asteraceae family and artemisinin biosynthesis.</title>
        <authorList>
            <person name="Shen Q."/>
            <person name="Zhang L."/>
            <person name="Liao Z."/>
            <person name="Wang S."/>
            <person name="Yan T."/>
            <person name="Shi P."/>
            <person name="Liu M."/>
            <person name="Fu X."/>
            <person name="Pan Q."/>
            <person name="Wang Y."/>
            <person name="Lv Z."/>
            <person name="Lu X."/>
            <person name="Zhang F."/>
            <person name="Jiang W."/>
            <person name="Ma Y."/>
            <person name="Chen M."/>
            <person name="Hao X."/>
            <person name="Li L."/>
            <person name="Tang Y."/>
            <person name="Lv G."/>
            <person name="Zhou Y."/>
            <person name="Sun X."/>
            <person name="Brodelius P.E."/>
            <person name="Rose J.K.C."/>
            <person name="Tang K."/>
        </authorList>
    </citation>
    <scope>NUCLEOTIDE SEQUENCE [LARGE SCALE GENOMIC DNA]</scope>
    <source>
        <strain evidence="8">cv. Huhao1</strain>
        <tissue evidence="7">Leaf</tissue>
    </source>
</reference>
<name>A0A2U1PCD7_ARTAN</name>
<accession>A0A2U1PCD7</accession>
<dbReference type="Pfam" id="PF00862">
    <property type="entry name" value="GT-B_Sucrose_synth"/>
    <property type="match status" value="1"/>
</dbReference>
<dbReference type="Proteomes" id="UP000245207">
    <property type="component" value="Unassembled WGS sequence"/>
</dbReference>
<dbReference type="EC" id="2.4.1.13" evidence="2"/>
<dbReference type="AlphaFoldDB" id="A0A2U1PCD7"/>
<evidence type="ECO:0000256" key="5">
    <source>
        <dbReference type="ARBA" id="ARBA00049030"/>
    </source>
</evidence>
<dbReference type="InterPro" id="IPR000368">
    <property type="entry name" value="Sucrose_synth_GT-B1"/>
</dbReference>
<protein>
    <recommendedName>
        <fullName evidence="2">sucrose synthase</fullName>
        <ecNumber evidence="2">2.4.1.13</ecNumber>
    </recommendedName>
</protein>
<evidence type="ECO:0000313" key="8">
    <source>
        <dbReference type="Proteomes" id="UP000245207"/>
    </source>
</evidence>
<evidence type="ECO:0000313" key="7">
    <source>
        <dbReference type="EMBL" id="PWA83422.1"/>
    </source>
</evidence>
<gene>
    <name evidence="7" type="ORF">CTI12_AA170000</name>
</gene>
<evidence type="ECO:0000256" key="4">
    <source>
        <dbReference type="ARBA" id="ARBA00022679"/>
    </source>
</evidence>
<evidence type="ECO:0000256" key="1">
    <source>
        <dbReference type="ARBA" id="ARBA00005894"/>
    </source>
</evidence>
<dbReference type="OrthoDB" id="1721603at2759"/>
<dbReference type="Gene3D" id="3.40.50.2000">
    <property type="entry name" value="Glycogen Phosphorylase B"/>
    <property type="match status" value="1"/>
</dbReference>
<comment type="catalytic activity">
    <reaction evidence="5">
        <text>an NDP-alpha-D-glucose + D-fructose = a ribonucleoside 5'-diphosphate + sucrose + H(+)</text>
        <dbReference type="Rhea" id="RHEA:16241"/>
        <dbReference type="ChEBI" id="CHEBI:15378"/>
        <dbReference type="ChEBI" id="CHEBI:17992"/>
        <dbReference type="ChEBI" id="CHEBI:37721"/>
        <dbReference type="ChEBI" id="CHEBI:57930"/>
        <dbReference type="ChEBI" id="CHEBI:76533"/>
        <dbReference type="EC" id="2.4.1.13"/>
    </reaction>
</comment>
<sequence>MTGDVPESGVPESGSMTVSFIRLYPQEQFCFVIVLIFVAVARRSILVEILGLFNPIHSNKQNMNEIGGYDMRSEDAKTRLSFRVSNLFNEALQTMNECSSQYNIYHSIMMTRLLLDATGTKCNQEIEPVLNTKHSHILRVPFMTEKGILRKWFSRFDIYPYLEKFTQGTTAHALEKTKYEDSDMKWKELDSK</sequence>
<keyword evidence="3" id="KW-0328">Glycosyltransferase</keyword>
<comment type="similarity">
    <text evidence="1">Belongs to the glycosyltransferase 1 family. Plant sucrose synthase subfamily.</text>
</comment>
<organism evidence="7 8">
    <name type="scientific">Artemisia annua</name>
    <name type="common">Sweet wormwood</name>
    <dbReference type="NCBI Taxonomy" id="35608"/>
    <lineage>
        <taxon>Eukaryota</taxon>
        <taxon>Viridiplantae</taxon>
        <taxon>Streptophyta</taxon>
        <taxon>Embryophyta</taxon>
        <taxon>Tracheophyta</taxon>
        <taxon>Spermatophyta</taxon>
        <taxon>Magnoliopsida</taxon>
        <taxon>eudicotyledons</taxon>
        <taxon>Gunneridae</taxon>
        <taxon>Pentapetalae</taxon>
        <taxon>asterids</taxon>
        <taxon>campanulids</taxon>
        <taxon>Asterales</taxon>
        <taxon>Asteraceae</taxon>
        <taxon>Asteroideae</taxon>
        <taxon>Anthemideae</taxon>
        <taxon>Artemisiinae</taxon>
        <taxon>Artemisia</taxon>
    </lineage>
</organism>
<dbReference type="EMBL" id="PKPP01001352">
    <property type="protein sequence ID" value="PWA83422.1"/>
    <property type="molecule type" value="Genomic_DNA"/>
</dbReference>